<accession>A0A6G1LGA9</accession>
<evidence type="ECO:0000256" key="1">
    <source>
        <dbReference type="SAM" id="MobiDB-lite"/>
    </source>
</evidence>
<keyword evidence="3" id="KW-1185">Reference proteome</keyword>
<feature type="compositionally biased region" description="Basic and acidic residues" evidence="1">
    <location>
        <begin position="179"/>
        <end position="218"/>
    </location>
</feature>
<gene>
    <name evidence="2" type="ORF">EJ03DRAFT_325168</name>
</gene>
<organism evidence="2 3">
    <name type="scientific">Teratosphaeria nubilosa</name>
    <dbReference type="NCBI Taxonomy" id="161662"/>
    <lineage>
        <taxon>Eukaryota</taxon>
        <taxon>Fungi</taxon>
        <taxon>Dikarya</taxon>
        <taxon>Ascomycota</taxon>
        <taxon>Pezizomycotina</taxon>
        <taxon>Dothideomycetes</taxon>
        <taxon>Dothideomycetidae</taxon>
        <taxon>Mycosphaerellales</taxon>
        <taxon>Teratosphaeriaceae</taxon>
        <taxon>Teratosphaeria</taxon>
    </lineage>
</organism>
<feature type="compositionally biased region" description="Acidic residues" evidence="1">
    <location>
        <begin position="112"/>
        <end position="121"/>
    </location>
</feature>
<evidence type="ECO:0000313" key="2">
    <source>
        <dbReference type="EMBL" id="KAF2771927.1"/>
    </source>
</evidence>
<evidence type="ECO:0008006" key="4">
    <source>
        <dbReference type="Google" id="ProtNLM"/>
    </source>
</evidence>
<feature type="compositionally biased region" description="Basic and acidic residues" evidence="1">
    <location>
        <begin position="48"/>
        <end position="86"/>
    </location>
</feature>
<dbReference type="EMBL" id="ML995817">
    <property type="protein sequence ID" value="KAF2771927.1"/>
    <property type="molecule type" value="Genomic_DNA"/>
</dbReference>
<name>A0A6G1LGA9_9PEZI</name>
<reference evidence="2" key="1">
    <citation type="journal article" date="2020" name="Stud. Mycol.">
        <title>101 Dothideomycetes genomes: a test case for predicting lifestyles and emergence of pathogens.</title>
        <authorList>
            <person name="Haridas S."/>
            <person name="Albert R."/>
            <person name="Binder M."/>
            <person name="Bloem J."/>
            <person name="Labutti K."/>
            <person name="Salamov A."/>
            <person name="Andreopoulos B."/>
            <person name="Baker S."/>
            <person name="Barry K."/>
            <person name="Bills G."/>
            <person name="Bluhm B."/>
            <person name="Cannon C."/>
            <person name="Castanera R."/>
            <person name="Culley D."/>
            <person name="Daum C."/>
            <person name="Ezra D."/>
            <person name="Gonzalez J."/>
            <person name="Henrissat B."/>
            <person name="Kuo A."/>
            <person name="Liang C."/>
            <person name="Lipzen A."/>
            <person name="Lutzoni F."/>
            <person name="Magnuson J."/>
            <person name="Mondo S."/>
            <person name="Nolan M."/>
            <person name="Ohm R."/>
            <person name="Pangilinan J."/>
            <person name="Park H.-J."/>
            <person name="Ramirez L."/>
            <person name="Alfaro M."/>
            <person name="Sun H."/>
            <person name="Tritt A."/>
            <person name="Yoshinaga Y."/>
            <person name="Zwiers L.-H."/>
            <person name="Turgeon B."/>
            <person name="Goodwin S."/>
            <person name="Spatafora J."/>
            <person name="Crous P."/>
            <person name="Grigoriev I."/>
        </authorList>
    </citation>
    <scope>NUCLEOTIDE SEQUENCE</scope>
    <source>
        <strain evidence="2">CBS 116005</strain>
    </source>
</reference>
<dbReference type="AlphaFoldDB" id="A0A6G1LGA9"/>
<dbReference type="Proteomes" id="UP000799436">
    <property type="component" value="Unassembled WGS sequence"/>
</dbReference>
<dbReference type="PANTHER" id="PTHR41805:SF1">
    <property type="entry name" value="RRNA-PROCESSING PROTEIN FYV7"/>
    <property type="match status" value="1"/>
</dbReference>
<feature type="region of interest" description="Disordered" evidence="1">
    <location>
        <begin position="1"/>
        <end position="236"/>
    </location>
</feature>
<feature type="compositionally biased region" description="Basic and acidic residues" evidence="1">
    <location>
        <begin position="1"/>
        <end position="31"/>
    </location>
</feature>
<protein>
    <recommendedName>
        <fullName evidence="4">rRNA-processing protein FYV7</fullName>
    </recommendedName>
</protein>
<evidence type="ECO:0000313" key="3">
    <source>
        <dbReference type="Proteomes" id="UP000799436"/>
    </source>
</evidence>
<dbReference type="OrthoDB" id="2135053at2759"/>
<proteinExistence type="predicted"/>
<sequence length="252" mass="29099">MAEMRKREEADAPRPDYRPGAKKLRQQEERKKRAGGFRVGPQNLPDGTYRRKTQEIKRNLIEKAQIKKEYAKLKRTGKVPEKREELPIPASLRTDEERERKRAKAMNVGDSGSDEGDGEDMPESKSYEVAPSAAPHPDRQSLIDNQTAPSADEENQAMQNHEQAPRKDRRERKPKAQPFKREHEAALKRKAEAEERRKAREEAERQRQKKVDEREKFRKAMAKARTGGVNGQRKLGKESTVLLERVKRMVGS</sequence>
<dbReference type="PANTHER" id="PTHR41805">
    <property type="entry name" value="EXPRESSED PROTEIN"/>
    <property type="match status" value="1"/>
</dbReference>